<evidence type="ECO:0000313" key="2">
    <source>
        <dbReference type="EMBL" id="SNT33977.1"/>
    </source>
</evidence>
<accession>A0A239LTI1</accession>
<protein>
    <submittedName>
        <fullName evidence="2">Uncharacterized protein</fullName>
    </submittedName>
</protein>
<dbReference type="Proteomes" id="UP000198432">
    <property type="component" value="Unassembled WGS sequence"/>
</dbReference>
<organism evidence="2 3">
    <name type="scientific">Pontibacter ummariensis</name>
    <dbReference type="NCBI Taxonomy" id="1610492"/>
    <lineage>
        <taxon>Bacteria</taxon>
        <taxon>Pseudomonadati</taxon>
        <taxon>Bacteroidota</taxon>
        <taxon>Cytophagia</taxon>
        <taxon>Cytophagales</taxon>
        <taxon>Hymenobacteraceae</taxon>
        <taxon>Pontibacter</taxon>
    </lineage>
</organism>
<keyword evidence="1" id="KW-0472">Membrane</keyword>
<feature type="transmembrane region" description="Helical" evidence="1">
    <location>
        <begin position="6"/>
        <end position="23"/>
    </location>
</feature>
<keyword evidence="1" id="KW-0812">Transmembrane</keyword>
<keyword evidence="1" id="KW-1133">Transmembrane helix</keyword>
<proteinExistence type="predicted"/>
<dbReference type="EMBL" id="FZOQ01000052">
    <property type="protein sequence ID" value="SNT33977.1"/>
    <property type="molecule type" value="Genomic_DNA"/>
</dbReference>
<dbReference type="AlphaFoldDB" id="A0A239LTI1"/>
<evidence type="ECO:0000256" key="1">
    <source>
        <dbReference type="SAM" id="Phobius"/>
    </source>
</evidence>
<feature type="non-terminal residue" evidence="2">
    <location>
        <position position="51"/>
    </location>
</feature>
<evidence type="ECO:0000313" key="3">
    <source>
        <dbReference type="Proteomes" id="UP000198432"/>
    </source>
</evidence>
<name>A0A239LTI1_9BACT</name>
<reference evidence="3" key="1">
    <citation type="submission" date="2017-06" db="EMBL/GenBank/DDBJ databases">
        <authorList>
            <person name="Varghese N."/>
            <person name="Submissions S."/>
        </authorList>
    </citation>
    <scope>NUCLEOTIDE SEQUENCE [LARGE SCALE GENOMIC DNA]</scope>
    <source>
        <strain evidence="3">NKM1</strain>
    </source>
</reference>
<sequence>MDFESVIMGIFSLALFIVPILLIQKMQKQQKKKLQQHFLDLAQQQQLKISQ</sequence>
<keyword evidence="3" id="KW-1185">Reference proteome</keyword>
<gene>
    <name evidence="2" type="ORF">SAMN06296052_1521</name>
</gene>